<evidence type="ECO:0000256" key="4">
    <source>
        <dbReference type="ARBA" id="ARBA00022723"/>
    </source>
</evidence>
<protein>
    <submittedName>
        <fullName evidence="7">Octaprenyl-diphosphate synthase</fullName>
    </submittedName>
</protein>
<dbReference type="GO" id="GO:0046872">
    <property type="term" value="F:metal ion binding"/>
    <property type="evidence" value="ECO:0007669"/>
    <property type="project" value="UniProtKB-KW"/>
</dbReference>
<dbReference type="Gene3D" id="1.10.600.10">
    <property type="entry name" value="Farnesyl Diphosphate Synthase"/>
    <property type="match status" value="1"/>
</dbReference>
<evidence type="ECO:0000313" key="8">
    <source>
        <dbReference type="Proteomes" id="UP000234639"/>
    </source>
</evidence>
<proteinExistence type="inferred from homology"/>
<dbReference type="GO" id="GO:0004659">
    <property type="term" value="F:prenyltransferase activity"/>
    <property type="evidence" value="ECO:0007669"/>
    <property type="project" value="InterPro"/>
</dbReference>
<evidence type="ECO:0000313" key="7">
    <source>
        <dbReference type="EMBL" id="PKZ29076.1"/>
    </source>
</evidence>
<evidence type="ECO:0000256" key="6">
    <source>
        <dbReference type="RuleBase" id="RU004466"/>
    </source>
</evidence>
<dbReference type="CDD" id="cd00685">
    <property type="entry name" value="Trans_IPPS_HT"/>
    <property type="match status" value="1"/>
</dbReference>
<dbReference type="SUPFAM" id="SSF48576">
    <property type="entry name" value="Terpenoid synthases"/>
    <property type="match status" value="1"/>
</dbReference>
<evidence type="ECO:0000256" key="2">
    <source>
        <dbReference type="ARBA" id="ARBA00006706"/>
    </source>
</evidence>
<dbReference type="InterPro" id="IPR000092">
    <property type="entry name" value="Polyprenyl_synt"/>
</dbReference>
<sequence length="300" mass="34085">MENLNKIDEIMKSFVEEFCYDKANSMFSSISSGKKLRSKLILKIAGISDESLRLCAVIEMIHAASLLHDDVIDESDTRRGKSSINATYGSKNAIMLGDILYSKGYFELSLFDKFIARNVSAAVSLLSIGELMDVELSKKFNSNKSLYFEMIYKKTAVLIEASAKCAAFLKGYNADKFAKYGRNLGIAFQIVDDILDIISDDETLGKPALSDYKDGKTTLPYIYLYENLNDKDKNTLLSYFKKELSSDEILWVKDKFNEFKIIEKCVNEAKFIANEGIEAIEKYKNNELIDIMKNMVDRKF</sequence>
<keyword evidence="4" id="KW-0479">Metal-binding</keyword>
<evidence type="ECO:0000256" key="5">
    <source>
        <dbReference type="ARBA" id="ARBA00022842"/>
    </source>
</evidence>
<comment type="similarity">
    <text evidence="2 6">Belongs to the FPP/GGPP synthase family.</text>
</comment>
<dbReference type="AlphaFoldDB" id="A0A2I1N9M0"/>
<keyword evidence="3 6" id="KW-0808">Transferase</keyword>
<dbReference type="PROSITE" id="PS00444">
    <property type="entry name" value="POLYPRENYL_SYNTHASE_2"/>
    <property type="match status" value="1"/>
</dbReference>
<dbReference type="EMBL" id="PKHU01000005">
    <property type="protein sequence ID" value="PKZ29076.1"/>
    <property type="molecule type" value="Genomic_DNA"/>
</dbReference>
<dbReference type="InterPro" id="IPR008949">
    <property type="entry name" value="Isoprenoid_synthase_dom_sf"/>
</dbReference>
<dbReference type="SFLD" id="SFLDS00005">
    <property type="entry name" value="Isoprenoid_Synthase_Type_I"/>
    <property type="match status" value="1"/>
</dbReference>
<evidence type="ECO:0000256" key="3">
    <source>
        <dbReference type="ARBA" id="ARBA00022679"/>
    </source>
</evidence>
<organism evidence="7 8">
    <name type="scientific">Campylobacter ureolyticus</name>
    <dbReference type="NCBI Taxonomy" id="827"/>
    <lineage>
        <taxon>Bacteria</taxon>
        <taxon>Pseudomonadati</taxon>
        <taxon>Campylobacterota</taxon>
        <taxon>Epsilonproteobacteria</taxon>
        <taxon>Campylobacterales</taxon>
        <taxon>Campylobacteraceae</taxon>
        <taxon>Campylobacter</taxon>
    </lineage>
</organism>
<dbReference type="PROSITE" id="PS00723">
    <property type="entry name" value="POLYPRENYL_SYNTHASE_1"/>
    <property type="match status" value="1"/>
</dbReference>
<dbReference type="Pfam" id="PF00348">
    <property type="entry name" value="polyprenyl_synt"/>
    <property type="match status" value="1"/>
</dbReference>
<dbReference type="PANTHER" id="PTHR12001">
    <property type="entry name" value="GERANYLGERANYL PYROPHOSPHATE SYNTHASE"/>
    <property type="match status" value="1"/>
</dbReference>
<dbReference type="RefSeq" id="WP_101637466.1">
    <property type="nucleotide sequence ID" value="NZ_PKHU01000005.1"/>
</dbReference>
<dbReference type="InterPro" id="IPR033749">
    <property type="entry name" value="Polyprenyl_synt_CS"/>
</dbReference>
<dbReference type="Proteomes" id="UP000234639">
    <property type="component" value="Unassembled WGS sequence"/>
</dbReference>
<dbReference type="GO" id="GO:0008299">
    <property type="term" value="P:isoprenoid biosynthetic process"/>
    <property type="evidence" value="ECO:0007669"/>
    <property type="project" value="InterPro"/>
</dbReference>
<reference evidence="7 8" key="1">
    <citation type="submission" date="2017-12" db="EMBL/GenBank/DDBJ databases">
        <title>Phylogenetic diversity of female urinary microbiome.</title>
        <authorList>
            <person name="Thomas-White K."/>
            <person name="Wolfe A.J."/>
        </authorList>
    </citation>
    <scope>NUCLEOTIDE SEQUENCE [LARGE SCALE GENOMIC DNA]</scope>
    <source>
        <strain evidence="7 8">UMB0112</strain>
    </source>
</reference>
<comment type="cofactor">
    <cofactor evidence="1">
        <name>Mg(2+)</name>
        <dbReference type="ChEBI" id="CHEBI:18420"/>
    </cofactor>
</comment>
<accession>A0A2I1N9M0</accession>
<dbReference type="PANTHER" id="PTHR12001:SF69">
    <property type="entry name" value="ALL TRANS-POLYPRENYL-DIPHOSPHATE SYNTHASE PDSS1"/>
    <property type="match status" value="1"/>
</dbReference>
<evidence type="ECO:0000256" key="1">
    <source>
        <dbReference type="ARBA" id="ARBA00001946"/>
    </source>
</evidence>
<comment type="caution">
    <text evidence="7">The sequence shown here is derived from an EMBL/GenBank/DDBJ whole genome shotgun (WGS) entry which is preliminary data.</text>
</comment>
<name>A0A2I1N9M0_9BACT</name>
<keyword evidence="5" id="KW-0460">Magnesium</keyword>
<gene>
    <name evidence="7" type="ORF">CYJ41_06510</name>
</gene>